<comment type="caution">
    <text evidence="3">The sequence shown here is derived from an EMBL/GenBank/DDBJ whole genome shotgun (WGS) entry which is preliminary data.</text>
</comment>
<dbReference type="EC" id="1.16.3.1" evidence="3"/>
<feature type="compositionally biased region" description="Polar residues" evidence="2">
    <location>
        <begin position="34"/>
        <end position="54"/>
    </location>
</feature>
<evidence type="ECO:0000256" key="2">
    <source>
        <dbReference type="SAM" id="MobiDB-lite"/>
    </source>
</evidence>
<dbReference type="PANTHER" id="PTHR46806:SF7">
    <property type="entry name" value="COAGULATION FACTOR VIII"/>
    <property type="match status" value="1"/>
</dbReference>
<evidence type="ECO:0000313" key="3">
    <source>
        <dbReference type="EMBL" id="KAJ7356216.1"/>
    </source>
</evidence>
<feature type="region of interest" description="Disordered" evidence="2">
    <location>
        <begin position="21"/>
        <end position="56"/>
    </location>
</feature>
<dbReference type="Proteomes" id="UP001163046">
    <property type="component" value="Unassembled WGS sequence"/>
</dbReference>
<dbReference type="GO" id="GO:0038023">
    <property type="term" value="F:signaling receptor activity"/>
    <property type="evidence" value="ECO:0007669"/>
    <property type="project" value="TreeGrafter"/>
</dbReference>
<dbReference type="InterPro" id="IPR008972">
    <property type="entry name" value="Cupredoxin"/>
</dbReference>
<dbReference type="InterPro" id="IPR050633">
    <property type="entry name" value="Neuropilin_MCO_CoagFactor"/>
</dbReference>
<dbReference type="Gene3D" id="2.60.40.420">
    <property type="entry name" value="Cupredoxins - blue copper proteins"/>
    <property type="match status" value="1"/>
</dbReference>
<keyword evidence="3" id="KW-0560">Oxidoreductase</keyword>
<dbReference type="OrthoDB" id="2121828at2759"/>
<gene>
    <name evidence="3" type="primary">HEPHL1_3</name>
    <name evidence="3" type="ORF">OS493_025969</name>
</gene>
<keyword evidence="4" id="KW-1185">Reference proteome</keyword>
<keyword evidence="1" id="KW-1015">Disulfide bond</keyword>
<accession>A0A9W9YL45</accession>
<dbReference type="GO" id="GO:0005886">
    <property type="term" value="C:plasma membrane"/>
    <property type="evidence" value="ECO:0007669"/>
    <property type="project" value="TreeGrafter"/>
</dbReference>
<proteinExistence type="predicted"/>
<protein>
    <submittedName>
        <fullName evidence="3">Hephaestin-like 1</fullName>
        <ecNumber evidence="3">1.16.3.1</ecNumber>
    </submittedName>
</protein>
<dbReference type="EMBL" id="MU827323">
    <property type="protein sequence ID" value="KAJ7356216.1"/>
    <property type="molecule type" value="Genomic_DNA"/>
</dbReference>
<evidence type="ECO:0000256" key="1">
    <source>
        <dbReference type="ARBA" id="ARBA00023157"/>
    </source>
</evidence>
<evidence type="ECO:0000313" key="4">
    <source>
        <dbReference type="Proteomes" id="UP001163046"/>
    </source>
</evidence>
<dbReference type="PANTHER" id="PTHR46806">
    <property type="entry name" value="F5/8 TYPE C DOMAIN-CONTAINING PROTEIN"/>
    <property type="match status" value="1"/>
</dbReference>
<dbReference type="SUPFAM" id="SSF49503">
    <property type="entry name" value="Cupredoxins"/>
    <property type="match status" value="2"/>
</dbReference>
<dbReference type="GO" id="GO:0004322">
    <property type="term" value="F:ferroxidase activity"/>
    <property type="evidence" value="ECO:0007669"/>
    <property type="project" value="UniProtKB-EC"/>
</dbReference>
<dbReference type="AlphaFoldDB" id="A0A9W9YL45"/>
<sequence length="240" mass="27275">MGLRAHWKRCLRRITAGQERDGLKNSPYVGPKRNWTSVQEENEGSNYKDGTSGASKIDNAVKRGETYKYTWQVPERSGPASNAPPCTTWAYYSDVNPIKDTNSGLIGPLVICRKNTLTESKTRSDVDREFALMFIIFDESQSWYFDENIDKCTNPGDKEALKADEGFKESNEMYSINGLVFGNLVDLTMYQNEKVDWYLLGMGNEVDMHTVHFHGQTFLHKSVAITARMCMISSRESLQP</sequence>
<organism evidence="3 4">
    <name type="scientific">Desmophyllum pertusum</name>
    <dbReference type="NCBI Taxonomy" id="174260"/>
    <lineage>
        <taxon>Eukaryota</taxon>
        <taxon>Metazoa</taxon>
        <taxon>Cnidaria</taxon>
        <taxon>Anthozoa</taxon>
        <taxon>Hexacorallia</taxon>
        <taxon>Scleractinia</taxon>
        <taxon>Caryophylliina</taxon>
        <taxon>Caryophylliidae</taxon>
        <taxon>Desmophyllum</taxon>
    </lineage>
</organism>
<reference evidence="3" key="1">
    <citation type="submission" date="2023-01" db="EMBL/GenBank/DDBJ databases">
        <title>Genome assembly of the deep-sea coral Lophelia pertusa.</title>
        <authorList>
            <person name="Herrera S."/>
            <person name="Cordes E."/>
        </authorList>
    </citation>
    <scope>NUCLEOTIDE SEQUENCE</scope>
    <source>
        <strain evidence="3">USNM1676648</strain>
        <tissue evidence="3">Polyp</tissue>
    </source>
</reference>
<name>A0A9W9YL45_9CNID</name>